<evidence type="ECO:0000259" key="2">
    <source>
        <dbReference type="Pfam" id="PF13966"/>
    </source>
</evidence>
<dbReference type="AlphaFoldDB" id="A0A2N9J179"/>
<dbReference type="Pfam" id="PF13966">
    <property type="entry name" value="zf-RVT"/>
    <property type="match status" value="1"/>
</dbReference>
<evidence type="ECO:0000313" key="3">
    <source>
        <dbReference type="EMBL" id="SPD30183.1"/>
    </source>
</evidence>
<feature type="region of interest" description="Disordered" evidence="1">
    <location>
        <begin position="1"/>
        <end position="54"/>
    </location>
</feature>
<organism evidence="3">
    <name type="scientific">Fagus sylvatica</name>
    <name type="common">Beechnut</name>
    <dbReference type="NCBI Taxonomy" id="28930"/>
    <lineage>
        <taxon>Eukaryota</taxon>
        <taxon>Viridiplantae</taxon>
        <taxon>Streptophyta</taxon>
        <taxon>Embryophyta</taxon>
        <taxon>Tracheophyta</taxon>
        <taxon>Spermatophyta</taxon>
        <taxon>Magnoliopsida</taxon>
        <taxon>eudicotyledons</taxon>
        <taxon>Gunneridae</taxon>
        <taxon>Pentapetalae</taxon>
        <taxon>rosids</taxon>
        <taxon>fabids</taxon>
        <taxon>Fagales</taxon>
        <taxon>Fagaceae</taxon>
        <taxon>Fagus</taxon>
    </lineage>
</organism>
<proteinExistence type="predicted"/>
<evidence type="ECO:0000256" key="1">
    <source>
        <dbReference type="SAM" id="MobiDB-lite"/>
    </source>
</evidence>
<protein>
    <recommendedName>
        <fullName evidence="2">Reverse transcriptase zinc-binding domain-containing protein</fullName>
    </recommendedName>
</protein>
<name>A0A2N9J179_FAGSY</name>
<dbReference type="EMBL" id="OIVN01006304">
    <property type="protein sequence ID" value="SPD30183.1"/>
    <property type="molecule type" value="Genomic_DNA"/>
</dbReference>
<feature type="domain" description="Reverse transcriptase zinc-binding" evidence="2">
    <location>
        <begin position="114"/>
        <end position="198"/>
    </location>
</feature>
<gene>
    <name evidence="3" type="ORF">FSB_LOCUS58065</name>
</gene>
<accession>A0A2N9J179</accession>
<dbReference type="InterPro" id="IPR026960">
    <property type="entry name" value="RVT-Znf"/>
</dbReference>
<sequence length="230" mass="26497">MASHTHLEDDDDFGGDFPGTHNARRSGNKRSFGDLEDDEDDIFGSKKGKSKVDETAPGVATGMILSLRESLQTCKDNLVTCQVLATFLKMLESKSPVREVADGSWWHLRRNGRFDIRSWYDAIRAATPVVFSWRSIWRTKAPRRVQFFVWTVAWNKIFTCDNLIKRGYIITSWCCMCKCSGETVDHLLIHCQVARRLWCWILRAFGISWVFSGNVRDLLFSWWNGLGRHA</sequence>
<reference evidence="3" key="1">
    <citation type="submission" date="2018-02" db="EMBL/GenBank/DDBJ databases">
        <authorList>
            <person name="Cohen D.B."/>
            <person name="Kent A.D."/>
        </authorList>
    </citation>
    <scope>NUCLEOTIDE SEQUENCE</scope>
</reference>